<proteinExistence type="predicted"/>
<dbReference type="AlphaFoldDB" id="A0A6H5HL04"/>
<feature type="region of interest" description="Disordered" evidence="1">
    <location>
        <begin position="1"/>
        <end position="27"/>
    </location>
</feature>
<keyword evidence="3" id="KW-1185">Reference proteome</keyword>
<accession>A0A6H5HL04</accession>
<dbReference type="Proteomes" id="UP000479000">
    <property type="component" value="Unassembled WGS sequence"/>
</dbReference>
<evidence type="ECO:0000256" key="1">
    <source>
        <dbReference type="SAM" id="MobiDB-lite"/>
    </source>
</evidence>
<evidence type="ECO:0000313" key="3">
    <source>
        <dbReference type="Proteomes" id="UP000479000"/>
    </source>
</evidence>
<evidence type="ECO:0000313" key="2">
    <source>
        <dbReference type="EMBL" id="CAB0018982.1"/>
    </source>
</evidence>
<organism evidence="2 3">
    <name type="scientific">Nesidiocoris tenuis</name>
    <dbReference type="NCBI Taxonomy" id="355587"/>
    <lineage>
        <taxon>Eukaryota</taxon>
        <taxon>Metazoa</taxon>
        <taxon>Ecdysozoa</taxon>
        <taxon>Arthropoda</taxon>
        <taxon>Hexapoda</taxon>
        <taxon>Insecta</taxon>
        <taxon>Pterygota</taxon>
        <taxon>Neoptera</taxon>
        <taxon>Paraneoptera</taxon>
        <taxon>Hemiptera</taxon>
        <taxon>Heteroptera</taxon>
        <taxon>Panheteroptera</taxon>
        <taxon>Cimicomorpha</taxon>
        <taxon>Miridae</taxon>
        <taxon>Dicyphina</taxon>
        <taxon>Nesidiocoris</taxon>
    </lineage>
</organism>
<protein>
    <submittedName>
        <fullName evidence="2">Uncharacterized protein</fullName>
    </submittedName>
</protein>
<sequence>MEPPRKTPSHPRATQPESKRTRGVRRCDQNKMSASLTLRVESGPFPSCLVRFPQAYEITESKFDYEYRAWSKKLFLVLITGRTSSTFDGIVCGKYLQTIGSAPGYHRIQYSLGSIRSSKLTTQVSLDLPRINLEHV</sequence>
<name>A0A6H5HL04_9HEMI</name>
<dbReference type="EMBL" id="CADCXU010033629">
    <property type="protein sequence ID" value="CAB0018982.1"/>
    <property type="molecule type" value="Genomic_DNA"/>
</dbReference>
<reference evidence="2 3" key="1">
    <citation type="submission" date="2020-02" db="EMBL/GenBank/DDBJ databases">
        <authorList>
            <person name="Ferguson B K."/>
        </authorList>
    </citation>
    <scope>NUCLEOTIDE SEQUENCE [LARGE SCALE GENOMIC DNA]</scope>
</reference>
<gene>
    <name evidence="2" type="ORF">NTEN_LOCUS22694</name>
</gene>
<feature type="compositionally biased region" description="Basic and acidic residues" evidence="1">
    <location>
        <begin position="17"/>
        <end position="27"/>
    </location>
</feature>